<accession>A0AAD9PZS7</accession>
<dbReference type="AlphaFoldDB" id="A0AAD9PZS7"/>
<evidence type="ECO:0000256" key="6">
    <source>
        <dbReference type="ARBA" id="ARBA00022692"/>
    </source>
</evidence>
<comment type="subcellular location">
    <subcellularLocation>
        <location evidence="1 10">Endoplasmic reticulum membrane</location>
        <topology evidence="1 10">Multi-pass membrane protein</topology>
    </subcellularLocation>
</comment>
<feature type="transmembrane region" description="Helical" evidence="10">
    <location>
        <begin position="110"/>
        <end position="130"/>
    </location>
</feature>
<dbReference type="GO" id="GO:0006487">
    <property type="term" value="P:protein N-linked glycosylation"/>
    <property type="evidence" value="ECO:0007669"/>
    <property type="project" value="TreeGrafter"/>
</dbReference>
<dbReference type="InterPro" id="IPR004856">
    <property type="entry name" value="Glyco_trans_ALG6/ALG8"/>
</dbReference>
<feature type="transmembrane region" description="Helical" evidence="10">
    <location>
        <begin position="386"/>
        <end position="403"/>
    </location>
</feature>
<comment type="similarity">
    <text evidence="3 10">Belongs to the ALG6/ALG8 glucosyltransferase family.</text>
</comment>
<evidence type="ECO:0000256" key="7">
    <source>
        <dbReference type="ARBA" id="ARBA00022824"/>
    </source>
</evidence>
<dbReference type="Proteomes" id="UP001249851">
    <property type="component" value="Unassembled WGS sequence"/>
</dbReference>
<dbReference type="EMBL" id="JARQWQ010000090">
    <property type="protein sequence ID" value="KAK2552087.1"/>
    <property type="molecule type" value="Genomic_DNA"/>
</dbReference>
<keyword evidence="7 10" id="KW-0256">Endoplasmic reticulum</keyword>
<feature type="transmembrane region" description="Helical" evidence="10">
    <location>
        <begin position="358"/>
        <end position="379"/>
    </location>
</feature>
<feature type="transmembrane region" description="Helical" evidence="10">
    <location>
        <begin position="192"/>
        <end position="214"/>
    </location>
</feature>
<evidence type="ECO:0000256" key="8">
    <source>
        <dbReference type="ARBA" id="ARBA00022989"/>
    </source>
</evidence>
<feature type="transmembrane region" description="Helical" evidence="10">
    <location>
        <begin position="150"/>
        <end position="171"/>
    </location>
</feature>
<keyword evidence="9 10" id="KW-0472">Membrane</keyword>
<reference evidence="11" key="1">
    <citation type="journal article" date="2023" name="G3 (Bethesda)">
        <title>Whole genome assembly and annotation of the endangered Caribbean coral Acropora cervicornis.</title>
        <authorList>
            <person name="Selwyn J.D."/>
            <person name="Vollmer S.V."/>
        </authorList>
    </citation>
    <scope>NUCLEOTIDE SEQUENCE</scope>
    <source>
        <strain evidence="11">K2</strain>
    </source>
</reference>
<dbReference type="GO" id="GO:0042283">
    <property type="term" value="F:dolichyl pyrophosphate Glc1Man9GlcNAc2 alpha-1,3-glucosyltransferase activity"/>
    <property type="evidence" value="ECO:0007669"/>
    <property type="project" value="TreeGrafter"/>
</dbReference>
<proteinExistence type="inferred from homology"/>
<evidence type="ECO:0000256" key="3">
    <source>
        <dbReference type="ARBA" id="ARBA00008715"/>
    </source>
</evidence>
<keyword evidence="6 10" id="KW-0812">Transmembrane</keyword>
<feature type="transmembrane region" description="Helical" evidence="10">
    <location>
        <begin position="453"/>
        <end position="474"/>
    </location>
</feature>
<dbReference type="PANTHER" id="PTHR12413">
    <property type="entry name" value="DOLICHYL GLYCOSYLTRANSFERASE"/>
    <property type="match status" value="1"/>
</dbReference>
<dbReference type="PANTHER" id="PTHR12413:SF2">
    <property type="entry name" value="DOLICHYL PYROPHOSPHATE GLC1MAN9GLCNAC2 ALPHA-1,3-GLUCOSYLTRANSFERASE-RELATED"/>
    <property type="match status" value="1"/>
</dbReference>
<name>A0AAD9PZS7_ACRCE</name>
<evidence type="ECO:0000256" key="9">
    <source>
        <dbReference type="ARBA" id="ARBA00023136"/>
    </source>
</evidence>
<keyword evidence="8 10" id="KW-1133">Transmembrane helix</keyword>
<feature type="transmembrane region" description="Helical" evidence="10">
    <location>
        <begin position="292"/>
        <end position="311"/>
    </location>
</feature>
<evidence type="ECO:0000256" key="5">
    <source>
        <dbReference type="ARBA" id="ARBA00022679"/>
    </source>
</evidence>
<reference evidence="11" key="2">
    <citation type="journal article" date="2023" name="Science">
        <title>Genomic signatures of disease resistance in endangered staghorn corals.</title>
        <authorList>
            <person name="Vollmer S.V."/>
            <person name="Selwyn J.D."/>
            <person name="Despard B.A."/>
            <person name="Roesel C.L."/>
        </authorList>
    </citation>
    <scope>NUCLEOTIDE SEQUENCE</scope>
    <source>
        <strain evidence="11">K2</strain>
    </source>
</reference>
<dbReference type="Pfam" id="PF03155">
    <property type="entry name" value="Alg6_Alg8"/>
    <property type="match status" value="2"/>
</dbReference>
<gene>
    <name evidence="11" type="ORF">P5673_026832</name>
</gene>
<keyword evidence="12" id="KW-1185">Reference proteome</keyword>
<feature type="transmembrane region" description="Helical" evidence="10">
    <location>
        <begin position="318"/>
        <end position="338"/>
    </location>
</feature>
<keyword evidence="4 10" id="KW-0328">Glycosyltransferase</keyword>
<comment type="caution">
    <text evidence="11">The sequence shown here is derived from an EMBL/GenBank/DDBJ whole genome shotgun (WGS) entry which is preliminary data.</text>
</comment>
<keyword evidence="5 10" id="KW-0808">Transferase</keyword>
<evidence type="ECO:0000313" key="11">
    <source>
        <dbReference type="EMBL" id="KAK2552087.1"/>
    </source>
</evidence>
<evidence type="ECO:0000313" key="12">
    <source>
        <dbReference type="Proteomes" id="UP001249851"/>
    </source>
</evidence>
<evidence type="ECO:0000256" key="2">
    <source>
        <dbReference type="ARBA" id="ARBA00004922"/>
    </source>
</evidence>
<sequence length="503" mass="56965">MQRTQGWFHSTDFEVHRNWLAVTHNLPLSKWYYENTSEWTLDYPPLFAWFEFLLSQVAVIIDPQMVVIRKQGYDSLSTVLFQRGSVVITDLLLAYAVKEYCRYLVRRGSVSVQSCLTLVLLIIFNFGLLIGHTLEGSFWFAILLNFKHIFLYLAPAYFFYLLRAYCFKAAVPEKKDKQLKIFGVNLWDFSPVSLVNLGVVVVIVFGASFGPFIAMGQLPQVLSRLFPFKRGLCHAYWAPNFWALYNAVDKALIVLGSKLGFTSKNIIGKQASMTGGLVGQSEHVFLPSVPPVVTIVLTLLSIMPALLHVWFRPSGVTGFLRCLILCAFGSFLFGWHVHEKAILMVIIPLSLLAVVDRPAARVFLILSTTGHLSLFPLLFRPQETPIKICLMLMFTIFTFYSFGESSKTSSISALFTLPIVEWYEAWYLYGLVGLKFYCSTIHPLTVLSLKLPFLPLMLTSVYCAVGVVWGWILFYCQTLRGKSSVVSTFQVTGMARNTSKKNQ</sequence>
<evidence type="ECO:0000256" key="10">
    <source>
        <dbReference type="RuleBase" id="RU363110"/>
    </source>
</evidence>
<evidence type="ECO:0000256" key="1">
    <source>
        <dbReference type="ARBA" id="ARBA00004477"/>
    </source>
</evidence>
<dbReference type="GO" id="GO:0005789">
    <property type="term" value="C:endoplasmic reticulum membrane"/>
    <property type="evidence" value="ECO:0007669"/>
    <property type="project" value="UniProtKB-SubCell"/>
</dbReference>
<organism evidence="11 12">
    <name type="scientific">Acropora cervicornis</name>
    <name type="common">Staghorn coral</name>
    <dbReference type="NCBI Taxonomy" id="6130"/>
    <lineage>
        <taxon>Eukaryota</taxon>
        <taxon>Metazoa</taxon>
        <taxon>Cnidaria</taxon>
        <taxon>Anthozoa</taxon>
        <taxon>Hexacorallia</taxon>
        <taxon>Scleractinia</taxon>
        <taxon>Astrocoeniina</taxon>
        <taxon>Acroporidae</taxon>
        <taxon>Acropora</taxon>
    </lineage>
</organism>
<dbReference type="EC" id="2.4.1.-" evidence="10"/>
<comment type="pathway">
    <text evidence="2 10">Protein modification; protein glycosylation.</text>
</comment>
<protein>
    <recommendedName>
        <fullName evidence="10">Alpha-1,3-glucosyltransferase</fullName>
        <ecNumber evidence="10">2.4.1.-</ecNumber>
    </recommendedName>
</protein>
<evidence type="ECO:0000256" key="4">
    <source>
        <dbReference type="ARBA" id="ARBA00022676"/>
    </source>
</evidence>